<evidence type="ECO:0000256" key="6">
    <source>
        <dbReference type="ARBA" id="ARBA00022989"/>
    </source>
</evidence>
<feature type="transmembrane region" description="Helical" evidence="8">
    <location>
        <begin position="107"/>
        <end position="126"/>
    </location>
</feature>
<dbReference type="PANTHER" id="PTHR30472:SF70">
    <property type="entry name" value="MOLYBDATE IMPORT SYSTEM PERMEASE PROTEIN MOLB"/>
    <property type="match status" value="1"/>
</dbReference>
<feature type="transmembrane region" description="Helical" evidence="8">
    <location>
        <begin position="77"/>
        <end position="98"/>
    </location>
</feature>
<feature type="transmembrane region" description="Helical" evidence="8">
    <location>
        <begin position="132"/>
        <end position="152"/>
    </location>
</feature>
<keyword evidence="5 8" id="KW-0812">Transmembrane</keyword>
<evidence type="ECO:0000256" key="5">
    <source>
        <dbReference type="ARBA" id="ARBA00022692"/>
    </source>
</evidence>
<feature type="transmembrane region" description="Helical" evidence="8">
    <location>
        <begin position="159"/>
        <end position="179"/>
    </location>
</feature>
<dbReference type="CDD" id="cd06550">
    <property type="entry name" value="TM_ABC_iron-siderophores_like"/>
    <property type="match status" value="1"/>
</dbReference>
<dbReference type="SUPFAM" id="SSF81345">
    <property type="entry name" value="ABC transporter involved in vitamin B12 uptake, BtuC"/>
    <property type="match status" value="1"/>
</dbReference>
<accession>A0A6B8MFF3</accession>
<dbReference type="KEGG" id="mpar:F7D14_19855"/>
<evidence type="ECO:0000256" key="8">
    <source>
        <dbReference type="SAM" id="Phobius"/>
    </source>
</evidence>
<protein>
    <submittedName>
        <fullName evidence="9">Iron ABC transporter permease</fullName>
    </submittedName>
</protein>
<dbReference type="Proteomes" id="UP000422569">
    <property type="component" value="Plasmid unnamed1"/>
</dbReference>
<dbReference type="GO" id="GO:0033214">
    <property type="term" value="P:siderophore-iron import into cell"/>
    <property type="evidence" value="ECO:0007669"/>
    <property type="project" value="TreeGrafter"/>
</dbReference>
<evidence type="ECO:0000256" key="3">
    <source>
        <dbReference type="ARBA" id="ARBA00022448"/>
    </source>
</evidence>
<evidence type="ECO:0000256" key="4">
    <source>
        <dbReference type="ARBA" id="ARBA00022475"/>
    </source>
</evidence>
<evidence type="ECO:0000313" key="9">
    <source>
        <dbReference type="EMBL" id="QGM99993.1"/>
    </source>
</evidence>
<name>A0A6B8MFF3_9HYPH</name>
<organism evidence="9 10">
    <name type="scientific">Methylocystis parvus</name>
    <dbReference type="NCBI Taxonomy" id="134"/>
    <lineage>
        <taxon>Bacteria</taxon>
        <taxon>Pseudomonadati</taxon>
        <taxon>Pseudomonadota</taxon>
        <taxon>Alphaproteobacteria</taxon>
        <taxon>Hyphomicrobiales</taxon>
        <taxon>Methylocystaceae</taxon>
        <taxon>Methylocystis</taxon>
    </lineage>
</organism>
<feature type="transmembrane region" description="Helical" evidence="8">
    <location>
        <begin position="16"/>
        <end position="35"/>
    </location>
</feature>
<evidence type="ECO:0000313" key="10">
    <source>
        <dbReference type="Proteomes" id="UP000422569"/>
    </source>
</evidence>
<keyword evidence="4" id="KW-1003">Cell membrane</keyword>
<gene>
    <name evidence="9" type="ORF">F7D14_19855</name>
</gene>
<dbReference type="RefSeq" id="WP_026016125.1">
    <property type="nucleotide sequence ID" value="NZ_CP044332.1"/>
</dbReference>
<feature type="transmembrane region" description="Helical" evidence="8">
    <location>
        <begin position="249"/>
        <end position="278"/>
    </location>
</feature>
<dbReference type="FunFam" id="1.10.3470.10:FF:000001">
    <property type="entry name" value="Vitamin B12 ABC transporter permease BtuC"/>
    <property type="match status" value="1"/>
</dbReference>
<dbReference type="InterPro" id="IPR037294">
    <property type="entry name" value="ABC_BtuC-like"/>
</dbReference>
<proteinExistence type="inferred from homology"/>
<dbReference type="Pfam" id="PF01032">
    <property type="entry name" value="FecCD"/>
    <property type="match status" value="1"/>
</dbReference>
<keyword evidence="6 8" id="KW-1133">Transmembrane helix</keyword>
<comment type="subcellular location">
    <subcellularLocation>
        <location evidence="1">Cell membrane</location>
        <topology evidence="1">Multi-pass membrane protein</topology>
    </subcellularLocation>
</comment>
<evidence type="ECO:0000256" key="2">
    <source>
        <dbReference type="ARBA" id="ARBA00007935"/>
    </source>
</evidence>
<dbReference type="EMBL" id="CP044332">
    <property type="protein sequence ID" value="QGM99993.1"/>
    <property type="molecule type" value="Genomic_DNA"/>
</dbReference>
<geneLocation type="plasmid" evidence="9">
    <name>unnamed1</name>
</geneLocation>
<keyword evidence="9" id="KW-0614">Plasmid</keyword>
<dbReference type="PANTHER" id="PTHR30472">
    <property type="entry name" value="FERRIC ENTEROBACTIN TRANSPORT SYSTEM PERMEASE PROTEIN"/>
    <property type="match status" value="1"/>
</dbReference>
<feature type="transmembrane region" description="Helical" evidence="8">
    <location>
        <begin position="320"/>
        <end position="339"/>
    </location>
</feature>
<reference evidence="9 10" key="1">
    <citation type="submission" date="2019-09" db="EMBL/GenBank/DDBJ databases">
        <title>Isolation and complete genome sequencing of Methylocystis species.</title>
        <authorList>
            <person name="Rumah B.L."/>
            <person name="Stead C.E."/>
            <person name="Stevens B.C."/>
            <person name="Minton N.P."/>
            <person name="Grosse-Honebrink A."/>
            <person name="Zhang Y."/>
        </authorList>
    </citation>
    <scope>NUCLEOTIDE SEQUENCE [LARGE SCALE GENOMIC DNA]</scope>
    <source>
        <strain evidence="9 10">BRCS2</strain>
        <plasmid evidence="9 10">unnamed1</plasmid>
    </source>
</reference>
<sequence>MRHDGVESNRHRVRDALPILLFVLLILLMLFSLTLGRYPVPFGEVARIVFTTFPINAVGDYENAPWVVVEIVRMPRILLVTLCGMGLAMSGAAMQGVFRNPLVGPEIAGVSSGAALGGVAAIMLSWPALGVVGLAFGSGLAALVAAFGLARIAGRASTLALVLSGVIVGGFCGALVGLLQTLADPMVKLPSIVYWLLGSFAGATYEKVAIVAAVTLVAGTLLLALRWRINLLSLGETDARALGVNVELLRWSLMGLVAVLVAAQVSVSGGVGWVGLIVPHLARMLVGPEHTRLLPTSAFLGGIYLLAMDDIARSLTEQEIPIGLLTSVVGTPIFAFLFWKTQSKGWARE</sequence>
<evidence type="ECO:0000256" key="7">
    <source>
        <dbReference type="ARBA" id="ARBA00023136"/>
    </source>
</evidence>
<keyword evidence="10" id="KW-1185">Reference proteome</keyword>
<feature type="transmembrane region" description="Helical" evidence="8">
    <location>
        <begin position="210"/>
        <end position="229"/>
    </location>
</feature>
<dbReference type="InterPro" id="IPR000522">
    <property type="entry name" value="ABC_transptr_permease_BtuC"/>
</dbReference>
<dbReference type="GO" id="GO:0005886">
    <property type="term" value="C:plasma membrane"/>
    <property type="evidence" value="ECO:0007669"/>
    <property type="project" value="UniProtKB-SubCell"/>
</dbReference>
<evidence type="ECO:0000256" key="1">
    <source>
        <dbReference type="ARBA" id="ARBA00004651"/>
    </source>
</evidence>
<dbReference type="GO" id="GO:0022857">
    <property type="term" value="F:transmembrane transporter activity"/>
    <property type="evidence" value="ECO:0007669"/>
    <property type="project" value="InterPro"/>
</dbReference>
<dbReference type="Gene3D" id="1.10.3470.10">
    <property type="entry name" value="ABC transporter involved in vitamin B12 uptake, BtuC"/>
    <property type="match status" value="1"/>
</dbReference>
<keyword evidence="3" id="KW-0813">Transport</keyword>
<comment type="similarity">
    <text evidence="2">Belongs to the binding-protein-dependent transport system permease family. FecCD subfamily.</text>
</comment>
<keyword evidence="7 8" id="KW-0472">Membrane</keyword>
<dbReference type="AlphaFoldDB" id="A0A6B8MFF3"/>